<keyword evidence="4" id="KW-1000">Mitochondrion outer membrane</keyword>
<keyword evidence="7" id="KW-0472">Membrane</keyword>
<keyword evidence="3" id="KW-0812">Transmembrane</keyword>
<evidence type="ECO:0000256" key="8">
    <source>
        <dbReference type="SAM" id="MobiDB-lite"/>
    </source>
</evidence>
<feature type="non-terminal residue" evidence="9">
    <location>
        <position position="270"/>
    </location>
</feature>
<reference evidence="9" key="1">
    <citation type="submission" date="2016-03" db="EMBL/GenBank/DDBJ databases">
        <title>Gut transcriptome analysis on engorged females of Ornithodoros mimon (Acari: Argasidae) and phylogenetic inferences of soft ticks.</title>
        <authorList>
            <person name="Landulfo G.A."/>
            <person name="Giovanni D."/>
            <person name="Carvalho E."/>
            <person name="Junqueira-de-Azevedo I."/>
            <person name="Patane J."/>
            <person name="Mendoca R."/>
            <person name="Barros-Battesti D."/>
        </authorList>
    </citation>
    <scope>NUCLEOTIDE SEQUENCE</scope>
    <source>
        <strain evidence="9">Females</strain>
        <tissue evidence="9">Gut</tissue>
    </source>
</reference>
<comment type="similarity">
    <text evidence="2">Belongs to the mitoguardin family.</text>
</comment>
<dbReference type="GO" id="GO:0008053">
    <property type="term" value="P:mitochondrial fusion"/>
    <property type="evidence" value="ECO:0007669"/>
    <property type="project" value="InterPro"/>
</dbReference>
<dbReference type="AlphaFoldDB" id="A0A147B6M2"/>
<organism evidence="9">
    <name type="scientific">Alectorobius mimon</name>
    <dbReference type="NCBI Taxonomy" id="360319"/>
    <lineage>
        <taxon>Eukaryota</taxon>
        <taxon>Metazoa</taxon>
        <taxon>Ecdysozoa</taxon>
        <taxon>Arthropoda</taxon>
        <taxon>Chelicerata</taxon>
        <taxon>Arachnida</taxon>
        <taxon>Acari</taxon>
        <taxon>Parasitiformes</taxon>
        <taxon>Ixodida</taxon>
        <taxon>Ixodoidea</taxon>
        <taxon>Argasidae</taxon>
        <taxon>Ornithodorinae</taxon>
        <taxon>Alectorobius</taxon>
    </lineage>
</organism>
<evidence type="ECO:0000256" key="5">
    <source>
        <dbReference type="ARBA" id="ARBA00022989"/>
    </source>
</evidence>
<evidence type="ECO:0000313" key="9">
    <source>
        <dbReference type="EMBL" id="JAR86411.1"/>
    </source>
</evidence>
<comment type="subcellular location">
    <subcellularLocation>
        <location evidence="1">Mitochondrion outer membrane</location>
    </subcellularLocation>
</comment>
<dbReference type="InterPro" id="IPR019392">
    <property type="entry name" value="Miga"/>
</dbReference>
<evidence type="ECO:0000256" key="2">
    <source>
        <dbReference type="ARBA" id="ARBA00008969"/>
    </source>
</evidence>
<proteinExistence type="inferred from homology"/>
<name>A0A147B6M2_9ACAR</name>
<dbReference type="GO" id="GO:0005741">
    <property type="term" value="C:mitochondrial outer membrane"/>
    <property type="evidence" value="ECO:0007669"/>
    <property type="project" value="UniProtKB-SubCell"/>
</dbReference>
<evidence type="ECO:0000256" key="7">
    <source>
        <dbReference type="ARBA" id="ARBA00023136"/>
    </source>
</evidence>
<keyword evidence="6" id="KW-0496">Mitochondrion</keyword>
<sequence length="270" mass="30480">QYCSQCRRHSHPEPSSESKSPESLGAMGMESLEQAIHCWEEALELLRTTSEKSSLMSRSDIDAETTILNMLRTGQQLKESGKAVFASEGSSTILEEKHEGEDLVRKRLGTDTDSYVSAEGASDVGQLSDVEQFPPAYAEHWPLYLSAVTLLETKGIPCRTYRLQEFGCSNENDYLVRVHCVRLAFQYLVKQEDIQQWFINAGSQLLAALMIRAGKDPKDAIQSYDNFMLFLLDMPSAKEVEKELKAKGIVCMTVYDIFIDYMLMDSFDDL</sequence>
<dbReference type="PANTHER" id="PTHR21508:SF5">
    <property type="entry name" value="MITOGUARDIN"/>
    <property type="match status" value="1"/>
</dbReference>
<dbReference type="Pfam" id="PF10265">
    <property type="entry name" value="Miga"/>
    <property type="match status" value="1"/>
</dbReference>
<accession>A0A147B6M2</accession>
<evidence type="ECO:0000256" key="4">
    <source>
        <dbReference type="ARBA" id="ARBA00022787"/>
    </source>
</evidence>
<feature type="compositionally biased region" description="Basic and acidic residues" evidence="8">
    <location>
        <begin position="11"/>
        <end position="20"/>
    </location>
</feature>
<feature type="compositionally biased region" description="Basic residues" evidence="8">
    <location>
        <begin position="1"/>
        <end position="10"/>
    </location>
</feature>
<keyword evidence="5" id="KW-1133">Transmembrane helix</keyword>
<evidence type="ECO:0000256" key="3">
    <source>
        <dbReference type="ARBA" id="ARBA00022692"/>
    </source>
</evidence>
<feature type="region of interest" description="Disordered" evidence="8">
    <location>
        <begin position="1"/>
        <end position="24"/>
    </location>
</feature>
<dbReference type="PANTHER" id="PTHR21508">
    <property type="entry name" value="MITOGUARDIN"/>
    <property type="match status" value="1"/>
</dbReference>
<protein>
    <submittedName>
        <fullName evidence="9">Protein fam73b like</fullName>
    </submittedName>
</protein>
<evidence type="ECO:0000256" key="6">
    <source>
        <dbReference type="ARBA" id="ARBA00023128"/>
    </source>
</evidence>
<dbReference type="EMBL" id="GEIB01002058">
    <property type="protein sequence ID" value="JAR86411.1"/>
    <property type="molecule type" value="Transcribed_RNA"/>
</dbReference>
<evidence type="ECO:0000256" key="1">
    <source>
        <dbReference type="ARBA" id="ARBA00004294"/>
    </source>
</evidence>
<feature type="non-terminal residue" evidence="9">
    <location>
        <position position="1"/>
    </location>
</feature>